<proteinExistence type="predicted"/>
<evidence type="ECO:0000313" key="3">
    <source>
        <dbReference type="EMBL" id="AMW34409.1"/>
    </source>
</evidence>
<dbReference type="OrthoDB" id="9813524at2"/>
<dbReference type="STRING" id="1549855.AY555_03515"/>
<sequence length="233" mass="25849">MKVRASCVWRVGMHLSWLLVSAAVFWVFPDIDLGISGLFWTPSDGWFLAHDPVPEFVRKDFPRLLIGGVVLLVCLWGILRFCHRPLFWLTGRVCTYLVTSLVTGPGLLANVLFKENWGRARPGQIMEFGGAKVFTPPFVVTDQCISNCSFVSGHGALGFWMTALTFVVPPQWRGRVFLMTFLAGSAVGLVRILQGGHFFSDVFYAAVLVIGINCLLARWILGTKSFSCQKSGT</sequence>
<evidence type="ECO:0000256" key="1">
    <source>
        <dbReference type="SAM" id="Phobius"/>
    </source>
</evidence>
<gene>
    <name evidence="3" type="ORF">AY555_03515</name>
</gene>
<feature type="transmembrane region" description="Helical" evidence="1">
    <location>
        <begin position="176"/>
        <end position="196"/>
    </location>
</feature>
<protein>
    <recommendedName>
        <fullName evidence="2">Phosphatidic acid phosphatase type 2/haloperoxidase domain-containing protein</fullName>
    </recommendedName>
</protein>
<dbReference type="AlphaFoldDB" id="A0A143DCT7"/>
<dbReference type="Gene3D" id="1.20.144.10">
    <property type="entry name" value="Phosphatidic acid phosphatase type 2/haloperoxidase"/>
    <property type="match status" value="1"/>
</dbReference>
<keyword evidence="1" id="KW-1133">Transmembrane helix</keyword>
<feature type="domain" description="Phosphatidic acid phosphatase type 2/haloperoxidase" evidence="2">
    <location>
        <begin position="97"/>
        <end position="220"/>
    </location>
</feature>
<dbReference type="InterPro" id="IPR000326">
    <property type="entry name" value="PAP2/HPO"/>
</dbReference>
<dbReference type="EMBL" id="CP014525">
    <property type="protein sequence ID" value="AMW34409.1"/>
    <property type="molecule type" value="Genomic_DNA"/>
</dbReference>
<feature type="transmembrane region" description="Helical" evidence="1">
    <location>
        <begin position="61"/>
        <end position="81"/>
    </location>
</feature>
<evidence type="ECO:0000313" key="4">
    <source>
        <dbReference type="Proteomes" id="UP000076066"/>
    </source>
</evidence>
<evidence type="ECO:0000259" key="2">
    <source>
        <dbReference type="Pfam" id="PF01569"/>
    </source>
</evidence>
<dbReference type="InterPro" id="IPR036938">
    <property type="entry name" value="PAP2/HPO_sf"/>
</dbReference>
<dbReference type="RefSeq" id="WP_066133529.1">
    <property type="nucleotide sequence ID" value="NZ_CP014525.1"/>
</dbReference>
<name>A0A143DCT7_9PROT</name>
<dbReference type="SUPFAM" id="SSF48317">
    <property type="entry name" value="Acid phosphatase/Vanadium-dependent haloperoxidase"/>
    <property type="match status" value="1"/>
</dbReference>
<dbReference type="CDD" id="cd03396">
    <property type="entry name" value="PAP2_like_6"/>
    <property type="match status" value="1"/>
</dbReference>
<dbReference type="GeneID" id="53316216"/>
<accession>A0A143DCT7</accession>
<feature type="transmembrane region" description="Helical" evidence="1">
    <location>
        <begin position="202"/>
        <end position="221"/>
    </location>
</feature>
<keyword evidence="4" id="KW-1185">Reference proteome</keyword>
<dbReference type="KEGG" id="hjo:AY555_03515"/>
<reference evidence="3 4" key="1">
    <citation type="submission" date="2016-02" db="EMBL/GenBank/DDBJ databases">
        <title>Complete Genome of H5569, the type strain of the newly described species Haematospirillium jordaniae.</title>
        <authorList>
            <person name="Nicholson A.C."/>
            <person name="Humrighouse B.W."/>
            <person name="Loparov V."/>
            <person name="McQuiston J.R."/>
        </authorList>
    </citation>
    <scope>NUCLEOTIDE SEQUENCE [LARGE SCALE GENOMIC DNA]</scope>
    <source>
        <strain evidence="3 4">H5569</strain>
    </source>
</reference>
<dbReference type="Proteomes" id="UP000076066">
    <property type="component" value="Chromosome"/>
</dbReference>
<feature type="transmembrane region" description="Helical" evidence="1">
    <location>
        <begin position="7"/>
        <end position="28"/>
    </location>
</feature>
<organism evidence="3 4">
    <name type="scientific">Haematospirillum jordaniae</name>
    <dbReference type="NCBI Taxonomy" id="1549855"/>
    <lineage>
        <taxon>Bacteria</taxon>
        <taxon>Pseudomonadati</taxon>
        <taxon>Pseudomonadota</taxon>
        <taxon>Alphaproteobacteria</taxon>
        <taxon>Rhodospirillales</taxon>
        <taxon>Novispirillaceae</taxon>
        <taxon>Haematospirillum</taxon>
    </lineage>
</organism>
<keyword evidence="1" id="KW-0812">Transmembrane</keyword>
<dbReference type="Pfam" id="PF01569">
    <property type="entry name" value="PAP2"/>
    <property type="match status" value="1"/>
</dbReference>
<feature type="transmembrane region" description="Helical" evidence="1">
    <location>
        <begin position="150"/>
        <end position="169"/>
    </location>
</feature>
<keyword evidence="1" id="KW-0472">Membrane</keyword>
<feature type="transmembrane region" description="Helical" evidence="1">
    <location>
        <begin position="93"/>
        <end position="113"/>
    </location>
</feature>